<dbReference type="EMBL" id="VDCV01000018">
    <property type="protein sequence ID" value="KAB5514492.1"/>
    <property type="molecule type" value="Genomic_DNA"/>
</dbReference>
<keyword evidence="3" id="KW-0012">Acyltransferase</keyword>
<evidence type="ECO:0000256" key="1">
    <source>
        <dbReference type="ARBA" id="ARBA00009861"/>
    </source>
</evidence>
<evidence type="ECO:0000313" key="5">
    <source>
        <dbReference type="Proteomes" id="UP000326939"/>
    </source>
</evidence>
<dbReference type="Pfam" id="PF02458">
    <property type="entry name" value="Transferase"/>
    <property type="match status" value="1"/>
</dbReference>
<protein>
    <recommendedName>
        <fullName evidence="6">Shikimate O-hydroxycinnamoyltransferase</fullName>
    </recommendedName>
</protein>
<comment type="similarity">
    <text evidence="1">Belongs to the plant acyltransferase family.</text>
</comment>
<dbReference type="PANTHER" id="PTHR31642">
    <property type="entry name" value="TRICHOTHECENE 3-O-ACETYLTRANSFERASE"/>
    <property type="match status" value="1"/>
</dbReference>
<keyword evidence="2" id="KW-0808">Transferase</keyword>
<name>A0A5N5J6M2_9ROSI</name>
<organism evidence="4 5">
    <name type="scientific">Salix brachista</name>
    <dbReference type="NCBI Taxonomy" id="2182728"/>
    <lineage>
        <taxon>Eukaryota</taxon>
        <taxon>Viridiplantae</taxon>
        <taxon>Streptophyta</taxon>
        <taxon>Embryophyta</taxon>
        <taxon>Tracheophyta</taxon>
        <taxon>Spermatophyta</taxon>
        <taxon>Magnoliopsida</taxon>
        <taxon>eudicotyledons</taxon>
        <taxon>Gunneridae</taxon>
        <taxon>Pentapetalae</taxon>
        <taxon>rosids</taxon>
        <taxon>fabids</taxon>
        <taxon>Malpighiales</taxon>
        <taxon>Salicaceae</taxon>
        <taxon>Saliceae</taxon>
        <taxon>Salix</taxon>
    </lineage>
</organism>
<dbReference type="GO" id="GO:0016747">
    <property type="term" value="F:acyltransferase activity, transferring groups other than amino-acyl groups"/>
    <property type="evidence" value="ECO:0007669"/>
    <property type="project" value="TreeGrafter"/>
</dbReference>
<evidence type="ECO:0008006" key="6">
    <source>
        <dbReference type="Google" id="ProtNLM"/>
    </source>
</evidence>
<proteinExistence type="inferred from homology"/>
<evidence type="ECO:0000256" key="2">
    <source>
        <dbReference type="ARBA" id="ARBA00022679"/>
    </source>
</evidence>
<dbReference type="Gene3D" id="3.30.559.10">
    <property type="entry name" value="Chloramphenicol acetyltransferase-like domain"/>
    <property type="match status" value="2"/>
</dbReference>
<dbReference type="Proteomes" id="UP000326939">
    <property type="component" value="Chromosome 18"/>
</dbReference>
<gene>
    <name evidence="4" type="ORF">DKX38_028398</name>
</gene>
<dbReference type="InterPro" id="IPR050317">
    <property type="entry name" value="Plant_Fungal_Acyltransferase"/>
</dbReference>
<evidence type="ECO:0000256" key="3">
    <source>
        <dbReference type="ARBA" id="ARBA00023315"/>
    </source>
</evidence>
<reference evidence="5" key="1">
    <citation type="journal article" date="2019" name="Gigascience">
        <title>De novo genome assembly of the endangered Acer yangbiense, a plant species with extremely small populations endemic to Yunnan Province, China.</title>
        <authorList>
            <person name="Yang J."/>
            <person name="Wariss H.M."/>
            <person name="Tao L."/>
            <person name="Zhang R."/>
            <person name="Yun Q."/>
            <person name="Hollingsworth P."/>
            <person name="Dao Z."/>
            <person name="Luo G."/>
            <person name="Guo H."/>
            <person name="Ma Y."/>
            <person name="Sun W."/>
        </authorList>
    </citation>
    <scope>NUCLEOTIDE SEQUENCE [LARGE SCALE GENOMIC DNA]</scope>
    <source>
        <strain evidence="5">cv. br00</strain>
    </source>
</reference>
<sequence length="420" mass="47070">MKIAIKESSMVMPIQDTPNRRLEVTNLDQFQAKYHVPLLILYRPNGSANFFEVKALKEALSKVLVSFYPVAGRLARDANGRVEINCNGEGVLFVEAETDSAMDDFVDLKRSDELPQILPWRCGGVCLGVGWHHILADGTRCFHFINTWSDIARGLPIKTPPYFDRAILRGRVPPSLTFHHVEYDPFPTINTRSQNPIPMSGSRDISVANLKITSDLLSTLKAMAKNDAGKTEYSTYVILTAHIWRCVCKARGLSDDQPTKLSIATNGRKRFRPPIPPGYFGNVIFSATPIALSGGLLSESLVHTAERIHRAIKRMDDEYLRSAVDYLEKLGDSTAVMRTSETYRSPNLNIVNWVNLPFYDADFGWGKPVYIRPAFAYQGKGYILPSSSGDGTLSLTICLETEHLKSFQKLFYESPQRSCL</sequence>
<dbReference type="PANTHER" id="PTHR31642:SF158">
    <property type="entry name" value="N-BENZOYLTRANSFERASE PROTEIN, PUTATIVE-RELATED"/>
    <property type="match status" value="1"/>
</dbReference>
<comment type="caution">
    <text evidence="4">The sequence shown here is derived from an EMBL/GenBank/DDBJ whole genome shotgun (WGS) entry which is preliminary data.</text>
</comment>
<dbReference type="FunFam" id="3.30.559.10:FF:000008">
    <property type="entry name" value="Tryptamine hydroxycinnamoyl transferase"/>
    <property type="match status" value="1"/>
</dbReference>
<accession>A0A5N5J6M2</accession>
<keyword evidence="5" id="KW-1185">Reference proteome</keyword>
<evidence type="ECO:0000313" key="4">
    <source>
        <dbReference type="EMBL" id="KAB5514492.1"/>
    </source>
</evidence>
<dbReference type="AlphaFoldDB" id="A0A5N5J6M2"/>
<dbReference type="InterPro" id="IPR023213">
    <property type="entry name" value="CAT-like_dom_sf"/>
</dbReference>